<dbReference type="PANTHER" id="PTHR42663:SF4">
    <property type="entry name" value="SLL1036 PROTEIN"/>
    <property type="match status" value="1"/>
</dbReference>
<dbReference type="GO" id="GO:0016787">
    <property type="term" value="F:hydrolase activity"/>
    <property type="evidence" value="ECO:0007669"/>
    <property type="project" value="UniProtKB-KW"/>
</dbReference>
<dbReference type="SMART" id="SM00849">
    <property type="entry name" value="Lactamase_B"/>
    <property type="match status" value="1"/>
</dbReference>
<sequence>MKARIWGARGSLPVALTHTQIRAKLVAALEGAIGRDLDNSEKIAGYVDSLGFDVRGTFGGHSSCVEVQVWDPDNCAEHVILDMGSGVRPLGGAKLARYGPGKPQTYHVFMSHLHWDHIMGFPFFTPAYIPGNRIIIYGCHAQLETAFRRQQESISFPVSFDQLGAKIEFRQLEPGVPIEINGLRITAKLQLHAGDSYGYRLEHGGRTLIYTTDSEHKLEDSAARQGFVDFFRNADLVIFDAMYSLADSISVKADWGHSSNVVGVELCQLAGARQLCLFHHEPIYDDAQIARVLAETRRFAELTGEAPLDVVAAYDGMEIEL</sequence>
<dbReference type="SUPFAM" id="SSF56281">
    <property type="entry name" value="Metallo-hydrolase/oxidoreductase"/>
    <property type="match status" value="1"/>
</dbReference>
<protein>
    <submittedName>
        <fullName evidence="2">MBL fold metallo-hydrolase</fullName>
    </submittedName>
</protein>
<dbReference type="InterPro" id="IPR036866">
    <property type="entry name" value="RibonucZ/Hydroxyglut_hydro"/>
</dbReference>
<dbReference type="AlphaFoldDB" id="A0A7X4H904"/>
<dbReference type="RefSeq" id="WP_161071257.1">
    <property type="nucleotide sequence ID" value="NZ_WWCU01000004.1"/>
</dbReference>
<gene>
    <name evidence="2" type="ORF">GTP77_05945</name>
</gene>
<accession>A0A7X4H904</accession>
<dbReference type="Gene3D" id="3.60.15.10">
    <property type="entry name" value="Ribonuclease Z/Hydroxyacylglutathione hydrolase-like"/>
    <property type="match status" value="1"/>
</dbReference>
<evidence type="ECO:0000313" key="2">
    <source>
        <dbReference type="EMBL" id="MYN06876.1"/>
    </source>
</evidence>
<proteinExistence type="predicted"/>
<evidence type="ECO:0000259" key="1">
    <source>
        <dbReference type="SMART" id="SM00849"/>
    </source>
</evidence>
<dbReference type="CDD" id="cd07715">
    <property type="entry name" value="TaR3-like_MBL-fold"/>
    <property type="match status" value="1"/>
</dbReference>
<feature type="domain" description="Metallo-beta-lactamase" evidence="1">
    <location>
        <begin position="61"/>
        <end position="257"/>
    </location>
</feature>
<dbReference type="Pfam" id="PF12706">
    <property type="entry name" value="Lactamase_B_2"/>
    <property type="match status" value="1"/>
</dbReference>
<dbReference type="PANTHER" id="PTHR42663">
    <property type="entry name" value="HYDROLASE C777.06C-RELATED-RELATED"/>
    <property type="match status" value="1"/>
</dbReference>
<dbReference type="InterPro" id="IPR001279">
    <property type="entry name" value="Metallo-B-lactamas"/>
</dbReference>
<comment type="caution">
    <text evidence="2">The sequence shown here is derived from an EMBL/GenBank/DDBJ whole genome shotgun (WGS) entry which is preliminary data.</text>
</comment>
<reference evidence="2 3" key="1">
    <citation type="submission" date="2019-12" db="EMBL/GenBank/DDBJ databases">
        <title>Novel species isolated from a subtropical stream in China.</title>
        <authorList>
            <person name="Lu H."/>
        </authorList>
    </citation>
    <scope>NUCLEOTIDE SEQUENCE [LARGE SCALE GENOMIC DNA]</scope>
    <source>
        <strain evidence="2 3">FT127W</strain>
    </source>
</reference>
<dbReference type="Proteomes" id="UP000450676">
    <property type="component" value="Unassembled WGS sequence"/>
</dbReference>
<organism evidence="2 3">
    <name type="scientific">Pseudoduganella aquatica</name>
    <dbReference type="NCBI Taxonomy" id="2660641"/>
    <lineage>
        <taxon>Bacteria</taxon>
        <taxon>Pseudomonadati</taxon>
        <taxon>Pseudomonadota</taxon>
        <taxon>Betaproteobacteria</taxon>
        <taxon>Burkholderiales</taxon>
        <taxon>Oxalobacteraceae</taxon>
        <taxon>Telluria group</taxon>
        <taxon>Pseudoduganella</taxon>
    </lineage>
</organism>
<dbReference type="EMBL" id="WWCU01000004">
    <property type="protein sequence ID" value="MYN06876.1"/>
    <property type="molecule type" value="Genomic_DNA"/>
</dbReference>
<keyword evidence="3" id="KW-1185">Reference proteome</keyword>
<name>A0A7X4H904_9BURK</name>
<evidence type="ECO:0000313" key="3">
    <source>
        <dbReference type="Proteomes" id="UP000450676"/>
    </source>
</evidence>
<keyword evidence="2" id="KW-0378">Hydrolase</keyword>